<dbReference type="EMBL" id="MU970059">
    <property type="protein sequence ID" value="KAK9323588.1"/>
    <property type="molecule type" value="Genomic_DNA"/>
</dbReference>
<comment type="caution">
    <text evidence="1">The sequence shown here is derived from an EMBL/GenBank/DDBJ whole genome shotgun (WGS) entry which is preliminary data.</text>
</comment>
<organism evidence="1 2">
    <name type="scientific">Lipomyces orientalis</name>
    <dbReference type="NCBI Taxonomy" id="1233043"/>
    <lineage>
        <taxon>Eukaryota</taxon>
        <taxon>Fungi</taxon>
        <taxon>Dikarya</taxon>
        <taxon>Ascomycota</taxon>
        <taxon>Saccharomycotina</taxon>
        <taxon>Lipomycetes</taxon>
        <taxon>Lipomycetales</taxon>
        <taxon>Lipomycetaceae</taxon>
        <taxon>Lipomyces</taxon>
    </lineage>
</organism>
<dbReference type="Proteomes" id="UP001489719">
    <property type="component" value="Unassembled WGS sequence"/>
</dbReference>
<evidence type="ECO:0000313" key="2">
    <source>
        <dbReference type="Proteomes" id="UP001489719"/>
    </source>
</evidence>
<proteinExistence type="predicted"/>
<gene>
    <name evidence="1" type="ORF">V1517DRAFT_319787</name>
</gene>
<sequence length="467" mass="49244">MGLASKLAAAQSATGGFGNPAGGYGGPTPYNPATKPAAPAGYGQPQSQYGSQYPQQQQPPAAPYSNKPAGYGQQASPYGPPPGQNPYGPQGQYAQGQFGPGQGQNRPQGQYGQQQNQYGQNQYGQPQGQYGQQSQYGPPGGQYGQPSPQGQYGQPPEGQQYGQQQGNFGGYGGPQGGPQGGPGQPSGQAGQFLSLLQRAVQENGLQAFYPPGSVDALASRISGQINTISQQWKLPFEIAVDLVRLALYDIVLYVDDSGSMAFEENGERIDDLKLILSRISFAAALFDSDGIEVRFMNSPIQGNGVNSEAAAGNLISQIKFAGLTPLGTGLRSKVLDPLVIGPARSGAMKKPVMVITITDGQPAGENARTVFDVIKSTKQQVSQTRYGPGAISFQFAQVGNDLGARQFLASLDSDPNVGSLVDCTSNFEVEQDEMAKMGVSLTPDTWVVKLLLGAIDKSYDTQDETRR</sequence>
<keyword evidence="2" id="KW-1185">Reference proteome</keyword>
<name>A0ACC3TTV8_9ASCO</name>
<protein>
    <submittedName>
        <fullName evidence="1">von Willebrand factor, type A</fullName>
    </submittedName>
</protein>
<accession>A0ACC3TTV8</accession>
<evidence type="ECO:0000313" key="1">
    <source>
        <dbReference type="EMBL" id="KAK9323588.1"/>
    </source>
</evidence>
<reference evidence="2" key="1">
    <citation type="journal article" date="2024" name="Front. Bioeng. Biotechnol.">
        <title>Genome-scale model development and genomic sequencing of the oleaginous clade Lipomyces.</title>
        <authorList>
            <person name="Czajka J.J."/>
            <person name="Han Y."/>
            <person name="Kim J."/>
            <person name="Mondo S.J."/>
            <person name="Hofstad B.A."/>
            <person name="Robles A."/>
            <person name="Haridas S."/>
            <person name="Riley R."/>
            <person name="LaButti K."/>
            <person name="Pangilinan J."/>
            <person name="Andreopoulos W."/>
            <person name="Lipzen A."/>
            <person name="Yan J."/>
            <person name="Wang M."/>
            <person name="Ng V."/>
            <person name="Grigoriev I.V."/>
            <person name="Spatafora J.W."/>
            <person name="Magnuson J.K."/>
            <person name="Baker S.E."/>
            <person name="Pomraning K.R."/>
        </authorList>
    </citation>
    <scope>NUCLEOTIDE SEQUENCE [LARGE SCALE GENOMIC DNA]</scope>
    <source>
        <strain evidence="2">CBS 10300</strain>
    </source>
</reference>